<comment type="subcellular location">
    <subcellularLocation>
        <location evidence="2">Nucleus</location>
    </subcellularLocation>
</comment>
<dbReference type="Gene3D" id="3.90.79.10">
    <property type="entry name" value="Nucleoside Triphosphate Pyrophosphohydrolase"/>
    <property type="match status" value="1"/>
</dbReference>
<evidence type="ECO:0000256" key="1">
    <source>
        <dbReference type="ARBA" id="ARBA00001946"/>
    </source>
</evidence>
<evidence type="ECO:0000256" key="13">
    <source>
        <dbReference type="ARBA" id="ARBA00026103"/>
    </source>
</evidence>
<evidence type="ECO:0000256" key="22">
    <source>
        <dbReference type="ARBA" id="ARBA00049032"/>
    </source>
</evidence>
<comment type="catalytic activity">
    <reaction evidence="9">
        <text>8-oxo-dATP + H2O = 8-oxo-dAMP + diphosphate + H(+)</text>
        <dbReference type="Rhea" id="RHEA:65396"/>
        <dbReference type="ChEBI" id="CHEBI:15377"/>
        <dbReference type="ChEBI" id="CHEBI:15378"/>
        <dbReference type="ChEBI" id="CHEBI:33019"/>
        <dbReference type="ChEBI" id="CHEBI:71361"/>
        <dbReference type="ChEBI" id="CHEBI:172871"/>
    </reaction>
    <physiologicalReaction direction="left-to-right" evidence="9">
        <dbReference type="Rhea" id="RHEA:65397"/>
    </physiologicalReaction>
</comment>
<dbReference type="InterPro" id="IPR003563">
    <property type="entry name" value="8ODP"/>
</dbReference>
<dbReference type="GO" id="GO:0005634">
    <property type="term" value="C:nucleus"/>
    <property type="evidence" value="ECO:0007669"/>
    <property type="project" value="UniProtKB-SubCell"/>
</dbReference>
<evidence type="ECO:0000256" key="10">
    <source>
        <dbReference type="ARBA" id="ARBA00024459"/>
    </source>
</evidence>
<dbReference type="InParanoid" id="A0A2P6N7S6"/>
<organism evidence="25 26">
    <name type="scientific">Planoprotostelium fungivorum</name>
    <dbReference type="NCBI Taxonomy" id="1890364"/>
    <lineage>
        <taxon>Eukaryota</taxon>
        <taxon>Amoebozoa</taxon>
        <taxon>Evosea</taxon>
        <taxon>Variosea</taxon>
        <taxon>Cavosteliida</taxon>
        <taxon>Cavosteliaceae</taxon>
        <taxon>Planoprotostelium</taxon>
    </lineage>
</organism>
<evidence type="ECO:0000256" key="19">
    <source>
        <dbReference type="ARBA" id="ARBA00032071"/>
    </source>
</evidence>
<evidence type="ECO:0000256" key="5">
    <source>
        <dbReference type="ARBA" id="ARBA00022723"/>
    </source>
</evidence>
<dbReference type="GO" id="GO:0042262">
    <property type="term" value="P:DNA protection"/>
    <property type="evidence" value="ECO:0007669"/>
    <property type="project" value="InterPro"/>
</dbReference>
<evidence type="ECO:0000256" key="4">
    <source>
        <dbReference type="ARBA" id="ARBA00011245"/>
    </source>
</evidence>
<dbReference type="GO" id="GO:0005737">
    <property type="term" value="C:cytoplasm"/>
    <property type="evidence" value="ECO:0007669"/>
    <property type="project" value="TreeGrafter"/>
</dbReference>
<evidence type="ECO:0000256" key="7">
    <source>
        <dbReference type="ARBA" id="ARBA00022842"/>
    </source>
</evidence>
<evidence type="ECO:0000313" key="25">
    <source>
        <dbReference type="EMBL" id="PRP80004.1"/>
    </source>
</evidence>
<reference evidence="25 26" key="1">
    <citation type="journal article" date="2018" name="Genome Biol. Evol.">
        <title>Multiple Roots of Fruiting Body Formation in Amoebozoa.</title>
        <authorList>
            <person name="Hillmann F."/>
            <person name="Forbes G."/>
            <person name="Novohradska S."/>
            <person name="Ferling I."/>
            <person name="Riege K."/>
            <person name="Groth M."/>
            <person name="Westermann M."/>
            <person name="Marz M."/>
            <person name="Spaller T."/>
            <person name="Winckler T."/>
            <person name="Schaap P."/>
            <person name="Glockner G."/>
        </authorList>
    </citation>
    <scope>NUCLEOTIDE SEQUENCE [LARGE SCALE GENOMIC DNA]</scope>
    <source>
        <strain evidence="25 26">Jena</strain>
    </source>
</reference>
<dbReference type="InterPro" id="IPR015797">
    <property type="entry name" value="NUDIX_hydrolase-like_dom_sf"/>
</dbReference>
<evidence type="ECO:0000256" key="15">
    <source>
        <dbReference type="ARBA" id="ARBA00029673"/>
    </source>
</evidence>
<sequence length="112" mass="13126">MASRRIMLAMKKRGFGIGKWNGVGGKVEERETIIEAVMRETKEECGLIIRERSLAFRGVLEFIYRDHPSWDNKCFVYTAHEWEGEPQETEGRFTLDAKDVIWVLHLLSLHFQ</sequence>
<dbReference type="STRING" id="1890364.A0A2P6N7S6"/>
<dbReference type="PROSITE" id="PS00893">
    <property type="entry name" value="NUDIX_BOX"/>
    <property type="match status" value="1"/>
</dbReference>
<dbReference type="EC" id="3.6.1.56" evidence="13"/>
<evidence type="ECO:0000256" key="9">
    <source>
        <dbReference type="ARBA" id="ARBA00024448"/>
    </source>
</evidence>
<comment type="subunit">
    <text evidence="4">Monomer.</text>
</comment>
<dbReference type="AlphaFoldDB" id="A0A2P6N7S6"/>
<comment type="similarity">
    <text evidence="3">Belongs to the Nudix hydrolase family.</text>
</comment>
<comment type="catalytic activity">
    <reaction evidence="20">
        <text>N(6)-methyl-ATP + H2O = N(6)-methyl-AMP + diphosphate + H(+)</text>
        <dbReference type="Rhea" id="RHEA:67608"/>
        <dbReference type="ChEBI" id="CHEBI:15377"/>
        <dbReference type="ChEBI" id="CHEBI:15378"/>
        <dbReference type="ChEBI" id="CHEBI:33019"/>
        <dbReference type="ChEBI" id="CHEBI:144842"/>
        <dbReference type="ChEBI" id="CHEBI:172873"/>
    </reaction>
    <physiologicalReaction direction="left-to-right" evidence="20">
        <dbReference type="Rhea" id="RHEA:67609"/>
    </physiologicalReaction>
</comment>
<evidence type="ECO:0000256" key="21">
    <source>
        <dbReference type="ARBA" id="ARBA00048894"/>
    </source>
</evidence>
<dbReference type="GO" id="GO:0008413">
    <property type="term" value="F:8-oxo-7,8-dihydroguanosine triphosphate pyrophosphatase activity"/>
    <property type="evidence" value="ECO:0007669"/>
    <property type="project" value="InterPro"/>
</dbReference>
<evidence type="ECO:0000313" key="26">
    <source>
        <dbReference type="Proteomes" id="UP000241769"/>
    </source>
</evidence>
<dbReference type="InterPro" id="IPR000086">
    <property type="entry name" value="NUDIX_hydrolase_dom"/>
</dbReference>
<evidence type="ECO:0000256" key="17">
    <source>
        <dbReference type="ARBA" id="ARBA00030682"/>
    </source>
</evidence>
<evidence type="ECO:0000256" key="23">
    <source>
        <dbReference type="ARBA" id="ARBA00053094"/>
    </source>
</evidence>
<evidence type="ECO:0000256" key="2">
    <source>
        <dbReference type="ARBA" id="ARBA00004123"/>
    </source>
</evidence>
<dbReference type="OrthoDB" id="30619at2759"/>
<dbReference type="SUPFAM" id="SSF55811">
    <property type="entry name" value="Nudix"/>
    <property type="match status" value="1"/>
</dbReference>
<dbReference type="GO" id="GO:0008828">
    <property type="term" value="F:dATP diphosphatase activity"/>
    <property type="evidence" value="ECO:0007669"/>
    <property type="project" value="UniProtKB-EC"/>
</dbReference>
<keyword evidence="7" id="KW-0460">Magnesium</keyword>
<evidence type="ECO:0000256" key="14">
    <source>
        <dbReference type="ARBA" id="ARBA00026218"/>
    </source>
</evidence>
<comment type="cofactor">
    <cofactor evidence="1">
        <name>Mg(2+)</name>
        <dbReference type="ChEBI" id="CHEBI:18420"/>
    </cofactor>
</comment>
<evidence type="ECO:0000256" key="6">
    <source>
        <dbReference type="ARBA" id="ARBA00022801"/>
    </source>
</evidence>
<comment type="catalytic activity">
    <reaction evidence="10">
        <text>2-oxo-dATP + H2O = 2-oxo-dAMP + diphosphate + H(+)</text>
        <dbReference type="Rhea" id="RHEA:31583"/>
        <dbReference type="ChEBI" id="CHEBI:15377"/>
        <dbReference type="ChEBI" id="CHEBI:15378"/>
        <dbReference type="ChEBI" id="CHEBI:33019"/>
        <dbReference type="ChEBI" id="CHEBI:63212"/>
        <dbReference type="ChEBI" id="CHEBI:77897"/>
        <dbReference type="EC" id="3.6.1.56"/>
    </reaction>
    <physiologicalReaction direction="left-to-right" evidence="10">
        <dbReference type="Rhea" id="RHEA:31584"/>
    </physiologicalReaction>
</comment>
<evidence type="ECO:0000256" key="20">
    <source>
        <dbReference type="ARBA" id="ARBA00048002"/>
    </source>
</evidence>
<accession>A0A2P6N7S6</accession>
<protein>
    <recommendedName>
        <fullName evidence="14">Oxidized purine nucleoside triphosphate hydrolase</fullName>
        <ecNumber evidence="13">3.6.1.56</ecNumber>
    </recommendedName>
    <alternativeName>
        <fullName evidence="18">2-hydroxy-dATP diphosphatase</fullName>
    </alternativeName>
    <alternativeName>
        <fullName evidence="17">7,8-dihydro-8-oxoguanine triphosphatase</fullName>
    </alternativeName>
    <alternativeName>
        <fullName evidence="16">8-oxo-dGTPase</fullName>
    </alternativeName>
    <alternativeName>
        <fullName evidence="19">Methylated purine nucleoside triphosphate hydrolase</fullName>
    </alternativeName>
    <alternativeName>
        <fullName evidence="15">Nucleoside diphosphate-linked moiety X motif 1</fullName>
    </alternativeName>
</protein>
<evidence type="ECO:0000259" key="24">
    <source>
        <dbReference type="PROSITE" id="PS51462"/>
    </source>
</evidence>
<proteinExistence type="inferred from homology"/>
<dbReference type="Pfam" id="PF00293">
    <property type="entry name" value="NUDIX"/>
    <property type="match status" value="1"/>
</dbReference>
<keyword evidence="5" id="KW-0479">Metal-binding</keyword>
<dbReference type="PRINTS" id="PR01403">
    <property type="entry name" value="8OXTPHPHTASE"/>
</dbReference>
<comment type="function">
    <text evidence="23">Oxidized purine nucleoside triphosphate hydrolase which is a prominent sanitizer of the oxidized nucleotide pool. Catalyzes the hydrolysis of 2-oxo-dATP (2-hydroxy-dATP) into 2-oxo-dAMP. Also has a significant hydrolase activity toward 2-oxo-ATP, 8-oxo-dGTP and 8-oxo-dATP. Through the hydrolysis of oxidized purine nucleoside triphosphates, prevents their incorporation into DNA and the subsequent transversions A:T to C:G and G:C to T:A. Also catalyzes the hydrolysis of methylated purine nucleoside triphosphate preventing their integration into DNA. Through this antimutagenic activity protects cells from oxidative stress.</text>
</comment>
<keyword evidence="6 25" id="KW-0378">Hydrolase</keyword>
<evidence type="ECO:0000256" key="11">
    <source>
        <dbReference type="ARBA" id="ARBA00024486"/>
    </source>
</evidence>
<evidence type="ECO:0000256" key="18">
    <source>
        <dbReference type="ARBA" id="ARBA00031927"/>
    </source>
</evidence>
<evidence type="ECO:0000256" key="16">
    <source>
        <dbReference type="ARBA" id="ARBA00030634"/>
    </source>
</evidence>
<evidence type="ECO:0000256" key="12">
    <source>
        <dbReference type="ARBA" id="ARBA00024596"/>
    </source>
</evidence>
<evidence type="ECO:0000256" key="8">
    <source>
        <dbReference type="ARBA" id="ARBA00023242"/>
    </source>
</evidence>
<keyword evidence="8" id="KW-0539">Nucleus</keyword>
<dbReference type="GO" id="GO:0046872">
    <property type="term" value="F:metal ion binding"/>
    <property type="evidence" value="ECO:0007669"/>
    <property type="project" value="UniProtKB-KW"/>
</dbReference>
<gene>
    <name evidence="25" type="ORF">PROFUN_12291</name>
</gene>
<comment type="catalytic activity">
    <reaction evidence="22">
        <text>N(6)-methyl-dATP + H2O = N(6)-methyl-dAMP + diphosphate + H(+)</text>
        <dbReference type="Rhea" id="RHEA:67604"/>
        <dbReference type="ChEBI" id="CHEBI:15377"/>
        <dbReference type="ChEBI" id="CHEBI:15378"/>
        <dbReference type="ChEBI" id="CHEBI:33019"/>
        <dbReference type="ChEBI" id="CHEBI:169976"/>
        <dbReference type="ChEBI" id="CHEBI:172872"/>
    </reaction>
    <physiologicalReaction direction="left-to-right" evidence="22">
        <dbReference type="Rhea" id="RHEA:67605"/>
    </physiologicalReaction>
</comment>
<dbReference type="PROSITE" id="PS51462">
    <property type="entry name" value="NUDIX"/>
    <property type="match status" value="1"/>
</dbReference>
<comment type="catalytic activity">
    <reaction evidence="12">
        <text>2-oxo-ATP + H2O = 2-oxo-AMP + diphosphate + H(+)</text>
        <dbReference type="Rhea" id="RHEA:67392"/>
        <dbReference type="ChEBI" id="CHEBI:15377"/>
        <dbReference type="ChEBI" id="CHEBI:15378"/>
        <dbReference type="ChEBI" id="CHEBI:33019"/>
        <dbReference type="ChEBI" id="CHEBI:71395"/>
        <dbReference type="ChEBI" id="CHEBI:172878"/>
    </reaction>
    <physiologicalReaction direction="left-to-right" evidence="12">
        <dbReference type="Rhea" id="RHEA:67393"/>
    </physiologicalReaction>
</comment>
<comment type="catalytic activity">
    <reaction evidence="21">
        <text>O(6)-methyl-dGTP + H2O = O(6)-methyl-dGMP + diphosphate + H(+)</text>
        <dbReference type="Rhea" id="RHEA:67600"/>
        <dbReference type="ChEBI" id="CHEBI:15377"/>
        <dbReference type="ChEBI" id="CHEBI:15378"/>
        <dbReference type="ChEBI" id="CHEBI:33019"/>
        <dbReference type="ChEBI" id="CHEBI:169974"/>
        <dbReference type="ChEBI" id="CHEBI:169975"/>
    </reaction>
    <physiologicalReaction direction="left-to-right" evidence="21">
        <dbReference type="Rhea" id="RHEA:67601"/>
    </physiologicalReaction>
</comment>
<dbReference type="InterPro" id="IPR020084">
    <property type="entry name" value="NUDIX_hydrolase_CS"/>
</dbReference>
<keyword evidence="26" id="KW-1185">Reference proteome</keyword>
<name>A0A2P6N7S6_9EUKA</name>
<dbReference type="PANTHER" id="PTHR43758">
    <property type="entry name" value="7,8-DIHYDRO-8-OXOGUANINE TRIPHOSPHATASE"/>
    <property type="match status" value="1"/>
</dbReference>
<dbReference type="EMBL" id="MDYQ01000164">
    <property type="protein sequence ID" value="PRP80004.1"/>
    <property type="molecule type" value="Genomic_DNA"/>
</dbReference>
<dbReference type="Proteomes" id="UP000241769">
    <property type="component" value="Unassembled WGS sequence"/>
</dbReference>
<feature type="domain" description="Nudix hydrolase" evidence="24">
    <location>
        <begin position="1"/>
        <end position="112"/>
    </location>
</feature>
<comment type="catalytic activity">
    <reaction evidence="11">
        <text>8-oxo-dGTP + H2O = 8-oxo-dGMP + diphosphate + H(+)</text>
        <dbReference type="Rhea" id="RHEA:31575"/>
        <dbReference type="ChEBI" id="CHEBI:15377"/>
        <dbReference type="ChEBI" id="CHEBI:15378"/>
        <dbReference type="ChEBI" id="CHEBI:33019"/>
        <dbReference type="ChEBI" id="CHEBI:63224"/>
        <dbReference type="ChEBI" id="CHEBI:77896"/>
    </reaction>
    <physiologicalReaction direction="left-to-right" evidence="11">
        <dbReference type="Rhea" id="RHEA:31576"/>
    </physiologicalReaction>
</comment>
<comment type="caution">
    <text evidence="25">The sequence shown here is derived from an EMBL/GenBank/DDBJ whole genome shotgun (WGS) entry which is preliminary data.</text>
</comment>
<dbReference type="PANTHER" id="PTHR43758:SF2">
    <property type="entry name" value="OXIDIZED PURINE NUCLEOSIDE TRIPHOSPHATE HYDROLASE"/>
    <property type="match status" value="1"/>
</dbReference>
<evidence type="ECO:0000256" key="3">
    <source>
        <dbReference type="ARBA" id="ARBA00005582"/>
    </source>
</evidence>